<name>A0ABZ2V822_9RHOB</name>
<dbReference type="Proteomes" id="UP001440612">
    <property type="component" value="Chromosome"/>
</dbReference>
<evidence type="ECO:0000256" key="1">
    <source>
        <dbReference type="SAM" id="Phobius"/>
    </source>
</evidence>
<evidence type="ECO:0000313" key="3">
    <source>
        <dbReference type="EMBL" id="WZC50203.1"/>
    </source>
</evidence>
<protein>
    <submittedName>
        <fullName evidence="3">DUF4274 domain-containing protein</fullName>
    </submittedName>
</protein>
<keyword evidence="1" id="KW-1133">Transmembrane helix</keyword>
<sequence>MLDSIILVVGVAVGILIILPFLKRAEMRRNTVDPKRVVEELQRLSEKEIRQDSQASSYESPQPILKRSEVLAKRRNRQSFGTSEDEHALLHRWLEEGKIEISDNDFLGWLSKQAPDTWHAIVINWNWDYGSAPLLWIVSQPECDLGTAFHIFFIEASNWMTNLTWEELDYPSYQESWKTCKTIVDRWEQNDFGSAELMLRGYEQAQSYRKMEQNALEAGKQLAWVVPEYVYEYQGVRQHRSDFTWADGTLMHSFEYWKQQQQL</sequence>
<feature type="transmembrane region" description="Helical" evidence="1">
    <location>
        <begin position="6"/>
        <end position="22"/>
    </location>
</feature>
<feature type="domain" description="DUF4274" evidence="2">
    <location>
        <begin position="114"/>
        <end position="184"/>
    </location>
</feature>
<reference evidence="4" key="1">
    <citation type="submission" date="2024-04" db="EMBL/GenBank/DDBJ databases">
        <title>Phylogenomic analyses of a clade within the roseobacter group suggest taxonomic reassignments of species of the genera Aestuariivita, Citreicella, Loktanella, Nautella, Pelagibaca, Ruegeria, Thalassobius, Thiobacimonas and Tropicibacter, and the proposal o.</title>
        <authorList>
            <person name="Jeon C.O."/>
        </authorList>
    </citation>
    <scope>NUCLEOTIDE SEQUENCE [LARGE SCALE GENOMIC DNA]</scope>
    <source>
        <strain evidence="4">BS5-3</strain>
    </source>
</reference>
<dbReference type="InterPro" id="IPR025369">
    <property type="entry name" value="DUF4274"/>
</dbReference>
<keyword evidence="1" id="KW-0472">Membrane</keyword>
<evidence type="ECO:0000259" key="2">
    <source>
        <dbReference type="Pfam" id="PF14096"/>
    </source>
</evidence>
<organism evidence="3 4">
    <name type="scientific">Yoonia phaeophyticola</name>
    <dbReference type="NCBI Taxonomy" id="3137369"/>
    <lineage>
        <taxon>Bacteria</taxon>
        <taxon>Pseudomonadati</taxon>
        <taxon>Pseudomonadota</taxon>
        <taxon>Alphaproteobacteria</taxon>
        <taxon>Rhodobacterales</taxon>
        <taxon>Paracoccaceae</taxon>
        <taxon>Yoonia</taxon>
    </lineage>
</organism>
<proteinExistence type="predicted"/>
<evidence type="ECO:0000313" key="4">
    <source>
        <dbReference type="Proteomes" id="UP001440612"/>
    </source>
</evidence>
<gene>
    <name evidence="3" type="ORF">AABB29_06065</name>
</gene>
<keyword evidence="1" id="KW-0812">Transmembrane</keyword>
<accession>A0ABZ2V822</accession>
<dbReference type="RefSeq" id="WP_341368311.1">
    <property type="nucleotide sequence ID" value="NZ_CP150951.2"/>
</dbReference>
<keyword evidence="4" id="KW-1185">Reference proteome</keyword>
<dbReference type="Pfam" id="PF14096">
    <property type="entry name" value="DUF4274"/>
    <property type="match status" value="1"/>
</dbReference>
<dbReference type="EMBL" id="CP150951">
    <property type="protein sequence ID" value="WZC50203.1"/>
    <property type="molecule type" value="Genomic_DNA"/>
</dbReference>